<dbReference type="Gene3D" id="3.40.50.10190">
    <property type="entry name" value="BRCT domain"/>
    <property type="match status" value="4"/>
</dbReference>
<dbReference type="Pfam" id="PF00533">
    <property type="entry name" value="BRCT"/>
    <property type="match status" value="1"/>
</dbReference>
<dbReference type="PANTHER" id="PTHR13561:SF20">
    <property type="entry name" value="DNA TOPOISOMERASE 2-BINDING PROTEIN 1"/>
    <property type="match status" value="1"/>
</dbReference>
<dbReference type="Pfam" id="PF16589">
    <property type="entry name" value="BRCT_2"/>
    <property type="match status" value="1"/>
</dbReference>
<dbReference type="OrthoDB" id="251770at2759"/>
<gene>
    <name evidence="1" type="primary">SKDI10G1260</name>
    <name evidence="1" type="ORF">SKDI_10G1260</name>
</gene>
<proteinExistence type="predicted"/>
<sequence length="765" mass="86996">MKPFQGITFCPTAINNEILSKKISKKIIKLGGIFSKDLTRQVNVLIVGSTTNTNKFKFAVKHRFDIVFIDIHAVNDIYQLWLSGENILPQSGTTRTTGATHGMLKILYQRFSFKFLQNFNIFIGRINDTRTCSIDSLVRIVKKLGCSSYNYQNFVIKDAASHNDNNQDQTEQISIFVTDTLSGARVNAAIDQNLPIIHFKWILDCQKRNALLPYDPHYLLPKVKDLAYDSIGLNSCDCWDKINLTFPTNANVQSNLQSQPSSTTLVPALPKTSSLLNKFKPKGDRIWDKAMSSQQHSKTNFSVLGHLSSSINDTHEDSGDRATLIFSNCSFVIYHSFPAHHRSILTKIIIQNGGKIETSYLCGLYDHSYYIIPSDKSLDSFSDLPDIEGDEDAMVTEFFIERCLYYQKLLHPIDSWSRPFLSTVDSQVLSSSKLLHHDISPSAFLNVTITGFSGVELLHLTKVLNLLKPMGINYVEYLNKSTDILLINLAALPSIPKNHPLWSNEFSDLFTQFASNSTDDESDNNNDNKKDFQNSSILRNSMKRKIEYIKKFHSIPVVTPAFIFKLLSIASEENNEIFLNNTKWCIICPRGQKDDFKCKIKKLNHINSISEKKYQNNDPKIDKTILMKSNNFSLSEHSIKDTKNELLQKIKDTDAERKKHSITSVVKEKSPERHMLGMKRIKLESSPNNLVPKPIKRTTSWGTIMSEDVPKDQLSAISNLEEMMITEELSHTQVTYGSIQNKKHAASLDKPTRRHTRNHTKELDS</sequence>
<keyword evidence="2" id="KW-1185">Reference proteome</keyword>
<dbReference type="CDD" id="cd18433">
    <property type="entry name" value="BRCT_Rad4_rpt3"/>
    <property type="match status" value="1"/>
</dbReference>
<dbReference type="SMART" id="SM00292">
    <property type="entry name" value="BRCT"/>
    <property type="match status" value="3"/>
</dbReference>
<dbReference type="InterPro" id="IPR036420">
    <property type="entry name" value="BRCT_dom_sf"/>
</dbReference>
<evidence type="ECO:0000313" key="2">
    <source>
        <dbReference type="Proteomes" id="UP001162087"/>
    </source>
</evidence>
<dbReference type="Proteomes" id="UP001162087">
    <property type="component" value="Chromosome 10"/>
</dbReference>
<dbReference type="InterPro" id="IPR001357">
    <property type="entry name" value="BRCT_dom"/>
</dbReference>
<name>A0AA35IZP7_SACK1</name>
<evidence type="ECO:0000313" key="1">
    <source>
        <dbReference type="EMBL" id="CAI4043648.1"/>
    </source>
</evidence>
<dbReference type="GO" id="GO:0006270">
    <property type="term" value="P:DNA replication initiation"/>
    <property type="evidence" value="ECO:0007669"/>
    <property type="project" value="TreeGrafter"/>
</dbReference>
<dbReference type="Pfam" id="PF12738">
    <property type="entry name" value="PTCB-BRCT"/>
    <property type="match status" value="1"/>
</dbReference>
<dbReference type="GO" id="GO:0033314">
    <property type="term" value="P:mitotic DNA replication checkpoint signaling"/>
    <property type="evidence" value="ECO:0007669"/>
    <property type="project" value="TreeGrafter"/>
</dbReference>
<accession>A0AA35IZP7</accession>
<dbReference type="EMBL" id="OX365905">
    <property type="protein sequence ID" value="CAI4043648.1"/>
    <property type="molecule type" value="Genomic_DNA"/>
</dbReference>
<organism evidence="1 2">
    <name type="scientific">Saccharomyces kudriavzevii (strain ATCC MYA-4449 / AS 2.2408 / CBS 8840 / NBRC 1802 / NCYC 2889)</name>
    <name type="common">Yeast</name>
    <dbReference type="NCBI Taxonomy" id="226230"/>
    <lineage>
        <taxon>Eukaryota</taxon>
        <taxon>Fungi</taxon>
        <taxon>Dikarya</taxon>
        <taxon>Ascomycota</taxon>
        <taxon>Saccharomycotina</taxon>
        <taxon>Saccharomycetes</taxon>
        <taxon>Saccharomycetales</taxon>
        <taxon>Saccharomycetaceae</taxon>
        <taxon>Saccharomyces</taxon>
    </lineage>
</organism>
<protein>
    <submittedName>
        <fullName evidence="1">Uncharacterized protein</fullName>
    </submittedName>
</protein>
<dbReference type="SUPFAM" id="SSF52113">
    <property type="entry name" value="BRCT domain"/>
    <property type="match status" value="3"/>
</dbReference>
<dbReference type="PROSITE" id="PS50172">
    <property type="entry name" value="BRCT"/>
    <property type="match status" value="3"/>
</dbReference>
<dbReference type="GO" id="GO:0007095">
    <property type="term" value="P:mitotic G2 DNA damage checkpoint signaling"/>
    <property type="evidence" value="ECO:0007669"/>
    <property type="project" value="TreeGrafter"/>
</dbReference>
<reference evidence="1" key="1">
    <citation type="submission" date="2022-10" db="EMBL/GenBank/DDBJ databases">
        <authorList>
            <person name="Byrne P K."/>
        </authorList>
    </citation>
    <scope>NUCLEOTIDE SEQUENCE</scope>
    <source>
        <strain evidence="1">IFO1802</strain>
    </source>
</reference>
<dbReference type="PANTHER" id="PTHR13561">
    <property type="entry name" value="DNA REPLICATION REGULATOR DPB11-RELATED"/>
    <property type="match status" value="1"/>
</dbReference>